<dbReference type="AlphaFoldDB" id="A0A418V6S8"/>
<evidence type="ECO:0000313" key="2">
    <source>
        <dbReference type="Proteomes" id="UP000286287"/>
    </source>
</evidence>
<protein>
    <submittedName>
        <fullName evidence="1">Uncharacterized protein</fullName>
    </submittedName>
</protein>
<dbReference type="RefSeq" id="WP_119763361.1">
    <property type="nucleotide sequence ID" value="NZ_QYUJ01000014.1"/>
</dbReference>
<organism evidence="1 2">
    <name type="scientific">Deinococcus cavernae</name>
    <dbReference type="NCBI Taxonomy" id="2320857"/>
    <lineage>
        <taxon>Bacteria</taxon>
        <taxon>Thermotogati</taxon>
        <taxon>Deinococcota</taxon>
        <taxon>Deinococci</taxon>
        <taxon>Deinococcales</taxon>
        <taxon>Deinococcaceae</taxon>
        <taxon>Deinococcus</taxon>
    </lineage>
</organism>
<proteinExistence type="predicted"/>
<keyword evidence="2" id="KW-1185">Reference proteome</keyword>
<reference evidence="1 2" key="1">
    <citation type="submission" date="2018-09" db="EMBL/GenBank/DDBJ databases">
        <authorList>
            <person name="Zhu H."/>
        </authorList>
    </citation>
    <scope>NUCLEOTIDE SEQUENCE [LARGE SCALE GENOMIC DNA]</scope>
    <source>
        <strain evidence="1 2">K2S05-167</strain>
    </source>
</reference>
<evidence type="ECO:0000313" key="1">
    <source>
        <dbReference type="EMBL" id="RJF71818.1"/>
    </source>
</evidence>
<dbReference type="EMBL" id="QYUJ01000014">
    <property type="protein sequence ID" value="RJF71818.1"/>
    <property type="molecule type" value="Genomic_DNA"/>
</dbReference>
<dbReference type="OrthoDB" id="58726at2"/>
<accession>A0A418V6S8</accession>
<gene>
    <name evidence="1" type="ORF">D3875_09850</name>
</gene>
<dbReference type="Proteomes" id="UP000286287">
    <property type="component" value="Unassembled WGS sequence"/>
</dbReference>
<name>A0A418V6S8_9DEIO</name>
<comment type="caution">
    <text evidence="1">The sequence shown here is derived from an EMBL/GenBank/DDBJ whole genome shotgun (WGS) entry which is preliminary data.</text>
</comment>
<sequence>MTNPASPPPLPPTRLPVPQERLVYQRLPTDFYPWTEVLSDLERRLDPTFSAILDVQDQGRWARFVWVRGAARGGVGAGGRDVPLDVTMRSLPRAQVSLALVDPLVAEIVWTCRASAARPLQTPWPAAYDQLVNERFHGALISGPHCSFWDSGRVVTGALPQSGMPCVTVSNGPAQGSVNLVPFWQKLVLVTHRANPAFSEAWRQVSMQLSGKHPVLDPFANEVRVLNGQLQVDKDANPKELKPALLAAYLTTLRRLGLRLNDVPAGELRRDEHWRAAGLEEQ</sequence>